<dbReference type="AlphaFoldDB" id="A0A232M2Y2"/>
<dbReference type="OrthoDB" id="66144at2759"/>
<reference evidence="1 2" key="1">
    <citation type="journal article" date="2015" name="Environ. Microbiol.">
        <title>Metagenome sequence of Elaphomyces granulatus from sporocarp tissue reveals Ascomycota ectomycorrhizal fingerprints of genome expansion and a Proteobacteria-rich microbiome.</title>
        <authorList>
            <person name="Quandt C.A."/>
            <person name="Kohler A."/>
            <person name="Hesse C.N."/>
            <person name="Sharpton T.J."/>
            <person name="Martin F."/>
            <person name="Spatafora J.W."/>
        </authorList>
    </citation>
    <scope>NUCLEOTIDE SEQUENCE [LARGE SCALE GENOMIC DNA]</scope>
    <source>
        <strain evidence="1 2">OSC145934</strain>
    </source>
</reference>
<evidence type="ECO:0000313" key="1">
    <source>
        <dbReference type="EMBL" id="OXV10753.1"/>
    </source>
</evidence>
<dbReference type="InterPro" id="IPR029063">
    <property type="entry name" value="SAM-dependent_MTases_sf"/>
</dbReference>
<protein>
    <recommendedName>
        <fullName evidence="3">Methyltransferase domain-containing protein</fullName>
    </recommendedName>
</protein>
<evidence type="ECO:0000313" key="2">
    <source>
        <dbReference type="Proteomes" id="UP000243515"/>
    </source>
</evidence>
<organism evidence="1 2">
    <name type="scientific">Elaphomyces granulatus</name>
    <dbReference type="NCBI Taxonomy" id="519963"/>
    <lineage>
        <taxon>Eukaryota</taxon>
        <taxon>Fungi</taxon>
        <taxon>Dikarya</taxon>
        <taxon>Ascomycota</taxon>
        <taxon>Pezizomycotina</taxon>
        <taxon>Eurotiomycetes</taxon>
        <taxon>Eurotiomycetidae</taxon>
        <taxon>Eurotiales</taxon>
        <taxon>Elaphomycetaceae</taxon>
        <taxon>Elaphomyces</taxon>
    </lineage>
</organism>
<dbReference type="EMBL" id="NPHW01002787">
    <property type="protein sequence ID" value="OXV10753.1"/>
    <property type="molecule type" value="Genomic_DNA"/>
</dbReference>
<dbReference type="PANTHER" id="PTHR43861">
    <property type="entry name" value="TRANS-ACONITATE 2-METHYLTRANSFERASE-RELATED"/>
    <property type="match status" value="1"/>
</dbReference>
<keyword evidence="2" id="KW-1185">Reference proteome</keyword>
<sequence>MQTFLPKFLALVQHSPSQPMPKGLLQPPSSLRLVDLGCGTGRNTLSLLNQAPENAEIIGLDASHGMLDVARKTMQQELEEEKNWSKNLMLEMYDMLRSTLTPPARALNASGVISTLVLEHIPVPETFFATATALLKPGGYFLVTNMHSDMGAMSQAGFVDVVTGVKIRPTSYSHTVQAVLDAAARAGFDVVGNRGVRERRVCEDMLEALGERANKWIGVTVWFGVCFRKRD</sequence>
<gene>
    <name evidence="1" type="ORF">Egran_01485</name>
</gene>
<dbReference type="Pfam" id="PF13489">
    <property type="entry name" value="Methyltransf_23"/>
    <property type="match status" value="1"/>
</dbReference>
<comment type="caution">
    <text evidence="1">The sequence shown here is derived from an EMBL/GenBank/DDBJ whole genome shotgun (WGS) entry which is preliminary data.</text>
</comment>
<dbReference type="SUPFAM" id="SSF53335">
    <property type="entry name" value="S-adenosyl-L-methionine-dependent methyltransferases"/>
    <property type="match status" value="1"/>
</dbReference>
<dbReference type="CDD" id="cd02440">
    <property type="entry name" value="AdoMet_MTases"/>
    <property type="match status" value="1"/>
</dbReference>
<dbReference type="Gene3D" id="3.40.50.150">
    <property type="entry name" value="Vaccinia Virus protein VP39"/>
    <property type="match status" value="1"/>
</dbReference>
<proteinExistence type="predicted"/>
<dbReference type="Proteomes" id="UP000243515">
    <property type="component" value="Unassembled WGS sequence"/>
</dbReference>
<accession>A0A232M2Y2</accession>
<evidence type="ECO:0008006" key="3">
    <source>
        <dbReference type="Google" id="ProtNLM"/>
    </source>
</evidence>
<name>A0A232M2Y2_9EURO</name>